<dbReference type="InterPro" id="IPR005158">
    <property type="entry name" value="BTAD"/>
</dbReference>
<dbReference type="AlphaFoldDB" id="D6AEN6"/>
<feature type="DNA-binding region" description="OmpR/PhoB-type" evidence="6">
    <location>
        <begin position="4"/>
        <end position="113"/>
    </location>
</feature>
<name>D6AEN6_STRFL</name>
<dbReference type="PANTHER" id="PTHR35807">
    <property type="entry name" value="TRANSCRIPTIONAL REGULATOR REDD-RELATED"/>
    <property type="match status" value="1"/>
</dbReference>
<keyword evidence="3" id="KW-0805">Transcription regulation</keyword>
<organism evidence="9 10">
    <name type="scientific">Streptomyces filamentosus NRRL 15998</name>
    <dbReference type="NCBI Taxonomy" id="457431"/>
    <lineage>
        <taxon>Bacteria</taxon>
        <taxon>Bacillati</taxon>
        <taxon>Actinomycetota</taxon>
        <taxon>Actinomycetes</taxon>
        <taxon>Kitasatosporales</taxon>
        <taxon>Streptomycetaceae</taxon>
        <taxon>Streptomyces</taxon>
    </lineage>
</organism>
<dbReference type="PANTHER" id="PTHR35807:SF1">
    <property type="entry name" value="TRANSCRIPTIONAL REGULATOR REDD"/>
    <property type="match status" value="1"/>
</dbReference>
<dbReference type="Pfam" id="PF00486">
    <property type="entry name" value="Trans_reg_C"/>
    <property type="match status" value="1"/>
</dbReference>
<dbReference type="SUPFAM" id="SSF48452">
    <property type="entry name" value="TPR-like"/>
    <property type="match status" value="1"/>
</dbReference>
<evidence type="ECO:0000313" key="10">
    <source>
        <dbReference type="Proteomes" id="UP000003986"/>
    </source>
</evidence>
<evidence type="ECO:0000256" key="2">
    <source>
        <dbReference type="ARBA" id="ARBA00023012"/>
    </source>
</evidence>
<evidence type="ECO:0000259" key="8">
    <source>
        <dbReference type="PROSITE" id="PS51755"/>
    </source>
</evidence>
<dbReference type="InterPro" id="IPR051677">
    <property type="entry name" value="AfsR-DnrI-RedD_regulator"/>
</dbReference>
<dbReference type="InterPro" id="IPR011990">
    <property type="entry name" value="TPR-like_helical_dom_sf"/>
</dbReference>
<dbReference type="SUPFAM" id="SSF46894">
    <property type="entry name" value="C-terminal effector domain of the bipartite response regulators"/>
    <property type="match status" value="1"/>
</dbReference>
<evidence type="ECO:0000256" key="3">
    <source>
        <dbReference type="ARBA" id="ARBA00023015"/>
    </source>
</evidence>
<gene>
    <name evidence="9" type="ORF">SSGG_02128</name>
</gene>
<reference evidence="10" key="1">
    <citation type="submission" date="2008-10" db="EMBL/GenBank/DDBJ databases">
        <authorList>
            <person name="Molnar K."/>
        </authorList>
    </citation>
    <scope>NUCLEOTIDE SEQUENCE [LARGE SCALE GENOMIC DNA]</scope>
    <source>
        <strain evidence="10">NRRL 15998</strain>
    </source>
</reference>
<evidence type="ECO:0000256" key="4">
    <source>
        <dbReference type="ARBA" id="ARBA00023125"/>
    </source>
</evidence>
<evidence type="ECO:0000313" key="9">
    <source>
        <dbReference type="EMBL" id="EFE74762.2"/>
    </source>
</evidence>
<dbReference type="SMART" id="SM01043">
    <property type="entry name" value="BTAD"/>
    <property type="match status" value="1"/>
</dbReference>
<feature type="compositionally biased region" description="Low complexity" evidence="7">
    <location>
        <begin position="86"/>
        <end position="95"/>
    </location>
</feature>
<reference evidence="10" key="2">
    <citation type="submission" date="2008-12" db="EMBL/GenBank/DDBJ databases">
        <title>Annotation of Streptomyces roseosporus strain NRRL 15998.</title>
        <authorList>
            <consortium name="The Broad Institute Genome Sequencing Platform"/>
            <consortium name="Broad Institute Microbial Sequencing Center"/>
            <person name="Fischbach M."/>
            <person name="Ward D."/>
            <person name="Young S."/>
            <person name="Kodira C.D."/>
            <person name="Zeng Q."/>
            <person name="Koehrsen M."/>
            <person name="Godfrey P."/>
            <person name="Alvarado L."/>
            <person name="Berlin A.M."/>
            <person name="Borenstein D."/>
            <person name="Chen Z."/>
            <person name="Engels R."/>
            <person name="Freedman E."/>
            <person name="Gellesch M."/>
            <person name="Goldberg J."/>
            <person name="Griggs A."/>
            <person name="Gujja S."/>
            <person name="Heiman D.I."/>
            <person name="Hepburn T.A."/>
            <person name="Howarth C."/>
            <person name="Jen D."/>
            <person name="Larson L."/>
            <person name="Lewis B."/>
            <person name="Mehta T."/>
            <person name="Park D."/>
            <person name="Pearson M."/>
            <person name="Roberts A."/>
            <person name="Saif S."/>
            <person name="Shea T.D."/>
            <person name="Shenoy N."/>
            <person name="Sisk P."/>
            <person name="Stolte C."/>
            <person name="Sykes S.N."/>
            <person name="Walk T."/>
            <person name="White J."/>
            <person name="Yandava C."/>
            <person name="Straight P."/>
            <person name="Clardy J."/>
            <person name="Hung D."/>
            <person name="Kolter R."/>
            <person name="Mekalanos J."/>
            <person name="Walker S."/>
            <person name="Walsh C.T."/>
            <person name="Wieland B.L.C."/>
            <person name="Ilzarbe M."/>
            <person name="Galagan J."/>
            <person name="Nusbaum C."/>
            <person name="Birren B."/>
        </authorList>
    </citation>
    <scope>NUCLEOTIDE SEQUENCE [LARGE SCALE GENOMIC DNA]</scope>
    <source>
        <strain evidence="10">NRRL 15998</strain>
    </source>
</reference>
<feature type="region of interest" description="Disordered" evidence="7">
    <location>
        <begin position="85"/>
        <end position="104"/>
    </location>
</feature>
<evidence type="ECO:0000256" key="6">
    <source>
        <dbReference type="PROSITE-ProRule" id="PRU01091"/>
    </source>
</evidence>
<evidence type="ECO:0000256" key="7">
    <source>
        <dbReference type="SAM" id="MobiDB-lite"/>
    </source>
</evidence>
<dbReference type="GO" id="GO:0003677">
    <property type="term" value="F:DNA binding"/>
    <property type="evidence" value="ECO:0007669"/>
    <property type="project" value="UniProtKB-UniRule"/>
</dbReference>
<dbReference type="Gene3D" id="1.10.10.10">
    <property type="entry name" value="Winged helix-like DNA-binding domain superfamily/Winged helix DNA-binding domain"/>
    <property type="match status" value="1"/>
</dbReference>
<keyword evidence="5" id="KW-0804">Transcription</keyword>
<dbReference type="EMBL" id="DS999644">
    <property type="protein sequence ID" value="EFE74762.2"/>
    <property type="molecule type" value="Genomic_DNA"/>
</dbReference>
<dbReference type="InterPro" id="IPR016032">
    <property type="entry name" value="Sig_transdc_resp-reg_C-effctor"/>
</dbReference>
<sequence>MISRRPRRIRGSMDFCVLGPLSVVDDGIDRTPSAPKQRQMLALLLMNANHVVSMSQFVEELWEYSPPSSAVAAVHTYVMQLRRTLGGRPNSASPGPAGPGQLTTRDQGYVLRVEPGELDLDVYEDEVRSARNSLDCGALSRGARELRAAQQRWRGQILVDVPIGPLLHAAIAVVERNRLDALSRRISADLDLGRHHTLIGELSSLSLEHPADETLAAQLMLALYRSGRRVDALAVFHRLRHALRDEHGASPSARVQQLNTDILSAHPRLDAPSMPRWRLSLDLVDPCSPAEPSAPTWSGAGLPG</sequence>
<dbReference type="Proteomes" id="UP000003986">
    <property type="component" value="Unassembled WGS sequence"/>
</dbReference>
<evidence type="ECO:0000256" key="1">
    <source>
        <dbReference type="ARBA" id="ARBA00005820"/>
    </source>
</evidence>
<dbReference type="Pfam" id="PF03704">
    <property type="entry name" value="BTAD"/>
    <property type="match status" value="1"/>
</dbReference>
<comment type="similarity">
    <text evidence="1">Belongs to the AfsR/DnrI/RedD regulatory family.</text>
</comment>
<dbReference type="Gene3D" id="1.25.40.10">
    <property type="entry name" value="Tetratricopeptide repeat domain"/>
    <property type="match status" value="1"/>
</dbReference>
<keyword evidence="2" id="KW-0902">Two-component regulatory system</keyword>
<dbReference type="SMART" id="SM00862">
    <property type="entry name" value="Trans_reg_C"/>
    <property type="match status" value="1"/>
</dbReference>
<dbReference type="PROSITE" id="PS51755">
    <property type="entry name" value="OMPR_PHOB"/>
    <property type="match status" value="1"/>
</dbReference>
<feature type="domain" description="OmpR/PhoB-type" evidence="8">
    <location>
        <begin position="4"/>
        <end position="113"/>
    </location>
</feature>
<proteinExistence type="inferred from homology"/>
<protein>
    <submittedName>
        <fullName evidence="9">Regulatory protein dnrI</fullName>
    </submittedName>
</protein>
<keyword evidence="4 6" id="KW-0238">DNA-binding</keyword>
<accession>D6AEN6</accession>
<dbReference type="InterPro" id="IPR001867">
    <property type="entry name" value="OmpR/PhoB-type_DNA-bd"/>
</dbReference>
<dbReference type="GO" id="GO:0006355">
    <property type="term" value="P:regulation of DNA-templated transcription"/>
    <property type="evidence" value="ECO:0007669"/>
    <property type="project" value="InterPro"/>
</dbReference>
<dbReference type="CDD" id="cd15831">
    <property type="entry name" value="BTAD"/>
    <property type="match status" value="1"/>
</dbReference>
<dbReference type="InterPro" id="IPR036388">
    <property type="entry name" value="WH-like_DNA-bd_sf"/>
</dbReference>
<evidence type="ECO:0000256" key="5">
    <source>
        <dbReference type="ARBA" id="ARBA00023163"/>
    </source>
</evidence>
<dbReference type="GO" id="GO:0000160">
    <property type="term" value="P:phosphorelay signal transduction system"/>
    <property type="evidence" value="ECO:0007669"/>
    <property type="project" value="UniProtKB-KW"/>
</dbReference>